<dbReference type="InterPro" id="IPR012337">
    <property type="entry name" value="RNaseH-like_sf"/>
</dbReference>
<dbReference type="InterPro" id="IPR036397">
    <property type="entry name" value="RNaseH_sf"/>
</dbReference>
<dbReference type="Pfam" id="PF13966">
    <property type="entry name" value="zf-RVT"/>
    <property type="match status" value="1"/>
</dbReference>
<accession>A0A9Q1JHY9</accession>
<dbReference type="SUPFAM" id="SSF53098">
    <property type="entry name" value="Ribonuclease H-like"/>
    <property type="match status" value="1"/>
</dbReference>
<dbReference type="InterPro" id="IPR002156">
    <property type="entry name" value="RNaseH_domain"/>
</dbReference>
<dbReference type="PROSITE" id="PS50879">
    <property type="entry name" value="RNASE_H_1"/>
    <property type="match status" value="1"/>
</dbReference>
<organism evidence="2 3">
    <name type="scientific">Carnegiea gigantea</name>
    <dbReference type="NCBI Taxonomy" id="171969"/>
    <lineage>
        <taxon>Eukaryota</taxon>
        <taxon>Viridiplantae</taxon>
        <taxon>Streptophyta</taxon>
        <taxon>Embryophyta</taxon>
        <taxon>Tracheophyta</taxon>
        <taxon>Spermatophyta</taxon>
        <taxon>Magnoliopsida</taxon>
        <taxon>eudicotyledons</taxon>
        <taxon>Gunneridae</taxon>
        <taxon>Pentapetalae</taxon>
        <taxon>Caryophyllales</taxon>
        <taxon>Cactineae</taxon>
        <taxon>Cactaceae</taxon>
        <taxon>Cactoideae</taxon>
        <taxon>Echinocereeae</taxon>
        <taxon>Carnegiea</taxon>
    </lineage>
</organism>
<evidence type="ECO:0000259" key="1">
    <source>
        <dbReference type="PROSITE" id="PS50879"/>
    </source>
</evidence>
<dbReference type="PANTHER" id="PTHR47723:SF19">
    <property type="entry name" value="POLYNUCLEOTIDYL TRANSFERASE, RIBONUCLEASE H-LIKE SUPERFAMILY PROTEIN"/>
    <property type="match status" value="1"/>
</dbReference>
<evidence type="ECO:0000313" key="2">
    <source>
        <dbReference type="EMBL" id="KAJ8420951.1"/>
    </source>
</evidence>
<dbReference type="InterPro" id="IPR044730">
    <property type="entry name" value="RNase_H-like_dom_plant"/>
</dbReference>
<dbReference type="InterPro" id="IPR053151">
    <property type="entry name" value="RNase_H-like"/>
</dbReference>
<gene>
    <name evidence="2" type="ORF">Cgig2_010780</name>
</gene>
<evidence type="ECO:0000313" key="3">
    <source>
        <dbReference type="Proteomes" id="UP001153076"/>
    </source>
</evidence>
<dbReference type="AlphaFoldDB" id="A0A9Q1JHY9"/>
<dbReference type="PANTHER" id="PTHR47723">
    <property type="entry name" value="OS05G0353850 PROTEIN"/>
    <property type="match status" value="1"/>
</dbReference>
<proteinExistence type="predicted"/>
<dbReference type="GO" id="GO:0004523">
    <property type="term" value="F:RNA-DNA hybrid ribonuclease activity"/>
    <property type="evidence" value="ECO:0007669"/>
    <property type="project" value="InterPro"/>
</dbReference>
<dbReference type="OrthoDB" id="1752183at2759"/>
<protein>
    <recommendedName>
        <fullName evidence="1">RNase H type-1 domain-containing protein</fullName>
    </recommendedName>
</protein>
<name>A0A9Q1JHY9_9CARY</name>
<dbReference type="InterPro" id="IPR026960">
    <property type="entry name" value="RVT-Znf"/>
</dbReference>
<dbReference type="Proteomes" id="UP001153076">
    <property type="component" value="Unassembled WGS sequence"/>
</dbReference>
<dbReference type="EMBL" id="JAKOGI010003011">
    <property type="protein sequence ID" value="KAJ8420951.1"/>
    <property type="molecule type" value="Genomic_DNA"/>
</dbReference>
<reference evidence="2" key="1">
    <citation type="submission" date="2022-04" db="EMBL/GenBank/DDBJ databases">
        <title>Carnegiea gigantea Genome sequencing and assembly v2.</title>
        <authorList>
            <person name="Copetti D."/>
            <person name="Sanderson M.J."/>
            <person name="Burquez A."/>
            <person name="Wojciechowski M.F."/>
        </authorList>
    </citation>
    <scope>NUCLEOTIDE SEQUENCE</scope>
    <source>
        <strain evidence="2">SGP5-SGP5p</strain>
        <tissue evidence="2">Aerial part</tissue>
    </source>
</reference>
<dbReference type="Gene3D" id="3.30.420.10">
    <property type="entry name" value="Ribonuclease H-like superfamily/Ribonuclease H"/>
    <property type="match status" value="1"/>
</dbReference>
<sequence>MRDYWCEDTKISPYLPTYTLKPIASFVLIRDKAGDDLGWMETPSGKLSVKSALALLRNERNMIYNPMWRWVWHFKVPQRIKLFTWILPHDKLLTNTTRARRHLTTDPSCRECGASLEDSEHILRFCLKARDVWASLKAIGLDFVFDELNFMEWLIHNIRGSYADRDWSTKFLMTLWYLWKWRCLTCLNDSRDIPRSKGKFLLVRFTEIIRAFEKEDLTRKRNQEPACIEQLVRWESPPGGWVALNSDGAAKGNPGLAAAGGVLRDHKGKWLMGFTENLGRCTSMKAEI</sequence>
<comment type="caution">
    <text evidence="2">The sequence shown here is derived from an EMBL/GenBank/DDBJ whole genome shotgun (WGS) entry which is preliminary data.</text>
</comment>
<keyword evidence="3" id="KW-1185">Reference proteome</keyword>
<dbReference type="CDD" id="cd06222">
    <property type="entry name" value="RNase_H_like"/>
    <property type="match status" value="1"/>
</dbReference>
<dbReference type="GO" id="GO:0003676">
    <property type="term" value="F:nucleic acid binding"/>
    <property type="evidence" value="ECO:0007669"/>
    <property type="project" value="InterPro"/>
</dbReference>
<dbReference type="Pfam" id="PF13456">
    <property type="entry name" value="RVT_3"/>
    <property type="match status" value="1"/>
</dbReference>
<feature type="domain" description="RNase H type-1" evidence="1">
    <location>
        <begin position="238"/>
        <end position="288"/>
    </location>
</feature>